<reference evidence="4 5" key="1">
    <citation type="journal article" date="2019" name="Nat. Ecol. Evol.">
        <title>Megaphylogeny resolves global patterns of mushroom evolution.</title>
        <authorList>
            <person name="Varga T."/>
            <person name="Krizsan K."/>
            <person name="Foldi C."/>
            <person name="Dima B."/>
            <person name="Sanchez-Garcia M."/>
            <person name="Sanchez-Ramirez S."/>
            <person name="Szollosi G.J."/>
            <person name="Szarkandi J.G."/>
            <person name="Papp V."/>
            <person name="Albert L."/>
            <person name="Andreopoulos W."/>
            <person name="Angelini C."/>
            <person name="Antonin V."/>
            <person name="Barry K.W."/>
            <person name="Bougher N.L."/>
            <person name="Buchanan P."/>
            <person name="Buyck B."/>
            <person name="Bense V."/>
            <person name="Catcheside P."/>
            <person name="Chovatia M."/>
            <person name="Cooper J."/>
            <person name="Damon W."/>
            <person name="Desjardin D."/>
            <person name="Finy P."/>
            <person name="Geml J."/>
            <person name="Haridas S."/>
            <person name="Hughes K."/>
            <person name="Justo A."/>
            <person name="Karasinski D."/>
            <person name="Kautmanova I."/>
            <person name="Kiss B."/>
            <person name="Kocsube S."/>
            <person name="Kotiranta H."/>
            <person name="LaButti K.M."/>
            <person name="Lechner B.E."/>
            <person name="Liimatainen K."/>
            <person name="Lipzen A."/>
            <person name="Lukacs Z."/>
            <person name="Mihaltcheva S."/>
            <person name="Morgado L.N."/>
            <person name="Niskanen T."/>
            <person name="Noordeloos M.E."/>
            <person name="Ohm R.A."/>
            <person name="Ortiz-Santana B."/>
            <person name="Ovrebo C."/>
            <person name="Racz N."/>
            <person name="Riley R."/>
            <person name="Savchenko A."/>
            <person name="Shiryaev A."/>
            <person name="Soop K."/>
            <person name="Spirin V."/>
            <person name="Szebenyi C."/>
            <person name="Tomsovsky M."/>
            <person name="Tulloss R.E."/>
            <person name="Uehling J."/>
            <person name="Grigoriev I.V."/>
            <person name="Vagvolgyi C."/>
            <person name="Papp T."/>
            <person name="Martin F.M."/>
            <person name="Miettinen O."/>
            <person name="Hibbett D.S."/>
            <person name="Nagy L.G."/>
        </authorList>
    </citation>
    <scope>NUCLEOTIDE SEQUENCE [LARGE SCALE GENOMIC DNA]</scope>
    <source>
        <strain evidence="4 5">CBS 962.96</strain>
    </source>
</reference>
<accession>A0A4S8LWU5</accession>
<feature type="transmembrane region" description="Helical" evidence="1">
    <location>
        <begin position="182"/>
        <end position="208"/>
    </location>
</feature>
<feature type="transmembrane region" description="Helical" evidence="1">
    <location>
        <begin position="147"/>
        <end position="170"/>
    </location>
</feature>
<feature type="domain" description="DUF6534" evidence="3">
    <location>
        <begin position="155"/>
        <end position="239"/>
    </location>
</feature>
<dbReference type="PANTHER" id="PTHR40465:SF1">
    <property type="entry name" value="DUF6534 DOMAIN-CONTAINING PROTEIN"/>
    <property type="match status" value="1"/>
</dbReference>
<dbReference type="InterPro" id="IPR045339">
    <property type="entry name" value="DUF6534"/>
</dbReference>
<dbReference type="Proteomes" id="UP000297245">
    <property type="component" value="Unassembled WGS sequence"/>
</dbReference>
<feature type="signal peptide" evidence="2">
    <location>
        <begin position="1"/>
        <end position="19"/>
    </location>
</feature>
<dbReference type="PANTHER" id="PTHR40465">
    <property type="entry name" value="CHROMOSOME 1, WHOLE GENOME SHOTGUN SEQUENCE"/>
    <property type="match status" value="1"/>
</dbReference>
<dbReference type="Pfam" id="PF20152">
    <property type="entry name" value="DUF6534"/>
    <property type="match status" value="1"/>
</dbReference>
<organism evidence="4 5">
    <name type="scientific">Dendrothele bispora (strain CBS 962.96)</name>
    <dbReference type="NCBI Taxonomy" id="1314807"/>
    <lineage>
        <taxon>Eukaryota</taxon>
        <taxon>Fungi</taxon>
        <taxon>Dikarya</taxon>
        <taxon>Basidiomycota</taxon>
        <taxon>Agaricomycotina</taxon>
        <taxon>Agaricomycetes</taxon>
        <taxon>Agaricomycetidae</taxon>
        <taxon>Agaricales</taxon>
        <taxon>Agaricales incertae sedis</taxon>
        <taxon>Dendrothele</taxon>
    </lineage>
</organism>
<feature type="transmembrane region" description="Helical" evidence="1">
    <location>
        <begin position="106"/>
        <end position="127"/>
    </location>
</feature>
<protein>
    <recommendedName>
        <fullName evidence="3">DUF6534 domain-containing protein</fullName>
    </recommendedName>
</protein>
<keyword evidence="5" id="KW-1185">Reference proteome</keyword>
<name>A0A4S8LWU5_DENBC</name>
<keyword evidence="1" id="KW-0812">Transmembrane</keyword>
<feature type="transmembrane region" description="Helical" evidence="1">
    <location>
        <begin position="35"/>
        <end position="60"/>
    </location>
</feature>
<dbReference type="AlphaFoldDB" id="A0A4S8LWU5"/>
<proteinExistence type="predicted"/>
<evidence type="ECO:0000313" key="5">
    <source>
        <dbReference type="Proteomes" id="UP000297245"/>
    </source>
</evidence>
<evidence type="ECO:0000259" key="3">
    <source>
        <dbReference type="Pfam" id="PF20152"/>
    </source>
</evidence>
<evidence type="ECO:0000256" key="1">
    <source>
        <dbReference type="SAM" id="Phobius"/>
    </source>
</evidence>
<keyword evidence="1" id="KW-1133">Transmembrane helix</keyword>
<feature type="transmembrane region" description="Helical" evidence="1">
    <location>
        <begin position="228"/>
        <end position="245"/>
    </location>
</feature>
<sequence length="349" mass="38999">MMVALLLASILCGIATIQAILYFSANKEDPAGHKIAVGFLWLTDVLHLCFFFHATFTYVLRESNFGPAPYLWSFKVHSFLEVSIMTATKILYLTRIYSLKRLISRWVPPALGVALAIDYVFGMLLAARIAPLKFLHQLVGAPFEWIAFVYMSTTSATDLVIGGVLIYTLARSGSNLSWTNSSWTMLAAYLINTGIIAGIFSLITLISFSAGNVWNPLFIVSEILLPQFYVNCFLSMMNASFYFQTKNPFGERSSSYFPRSSSALDERIEIPILGAQGLRSYTSSSLGSTMYDVTKTNSYTINEVGLPRSKSSETKTIKPEPPAKHVPMQIQVHTTKEEHSVVYPMHRFK</sequence>
<evidence type="ECO:0000313" key="4">
    <source>
        <dbReference type="EMBL" id="THU94139.1"/>
    </source>
</evidence>
<keyword evidence="2" id="KW-0732">Signal</keyword>
<evidence type="ECO:0000256" key="2">
    <source>
        <dbReference type="SAM" id="SignalP"/>
    </source>
</evidence>
<dbReference type="EMBL" id="ML179231">
    <property type="protein sequence ID" value="THU94139.1"/>
    <property type="molecule type" value="Genomic_DNA"/>
</dbReference>
<keyword evidence="1" id="KW-0472">Membrane</keyword>
<dbReference type="OrthoDB" id="3270417at2759"/>
<gene>
    <name evidence="4" type="ORF">K435DRAFT_168094</name>
</gene>
<feature type="chain" id="PRO_5020579820" description="DUF6534 domain-containing protein" evidence="2">
    <location>
        <begin position="20"/>
        <end position="349"/>
    </location>
</feature>